<comment type="similarity">
    <text evidence="1">Belongs to the SCO1/2 family.</text>
</comment>
<dbReference type="PANTHER" id="PTHR12151">
    <property type="entry name" value="ELECTRON TRANSPORT PROTIN SCO1/SENC FAMILY MEMBER"/>
    <property type="match status" value="1"/>
</dbReference>
<dbReference type="Pfam" id="PF02630">
    <property type="entry name" value="SCO1-SenC"/>
    <property type="match status" value="1"/>
</dbReference>
<dbReference type="Gene3D" id="3.40.30.10">
    <property type="entry name" value="Glutaredoxin"/>
    <property type="match status" value="1"/>
</dbReference>
<dbReference type="PROSITE" id="PS51257">
    <property type="entry name" value="PROKAR_LIPOPROTEIN"/>
    <property type="match status" value="1"/>
</dbReference>
<dbReference type="PANTHER" id="PTHR12151:SF25">
    <property type="entry name" value="LINALOOL DEHYDRATASE_ISOMERASE DOMAIN-CONTAINING PROTEIN"/>
    <property type="match status" value="1"/>
</dbReference>
<dbReference type="EMBL" id="JBHTBY010000007">
    <property type="protein sequence ID" value="MFC7321139.1"/>
    <property type="molecule type" value="Genomic_DNA"/>
</dbReference>
<dbReference type="InterPro" id="IPR036249">
    <property type="entry name" value="Thioredoxin-like_sf"/>
</dbReference>
<evidence type="ECO:0000313" key="3">
    <source>
        <dbReference type="Proteomes" id="UP001596494"/>
    </source>
</evidence>
<evidence type="ECO:0000313" key="2">
    <source>
        <dbReference type="EMBL" id="MFC7321139.1"/>
    </source>
</evidence>
<keyword evidence="3" id="KW-1185">Reference proteome</keyword>
<dbReference type="InterPro" id="IPR003782">
    <property type="entry name" value="SCO1/SenC"/>
</dbReference>
<name>A0ABW2K345_9BACI</name>
<dbReference type="CDD" id="cd02968">
    <property type="entry name" value="SCO"/>
    <property type="match status" value="1"/>
</dbReference>
<organism evidence="2 3">
    <name type="scientific">Halobacillus campisalis</name>
    <dbReference type="NCBI Taxonomy" id="435909"/>
    <lineage>
        <taxon>Bacteria</taxon>
        <taxon>Bacillati</taxon>
        <taxon>Bacillota</taxon>
        <taxon>Bacilli</taxon>
        <taxon>Bacillales</taxon>
        <taxon>Bacillaceae</taxon>
        <taxon>Halobacillus</taxon>
    </lineage>
</organism>
<sequence length="195" mass="22269">MRHKRLYIFFSLIIITLILAACGQKELEDPLEWEIDNLSGTTQAGEDFSVDEMEGEVWLANFIFTSCDTVCPPITRNMANLQEQLKEEDIEVEIVSFSVDPEVDTPEKLEEFASAQDADFDNWSFITGYSQKEIENYGQESFRTIVQKPEGAEQVTHGSSFFLMNKNNQVMKSYKGDTNVPFEKIIEDAEILANQ</sequence>
<dbReference type="RefSeq" id="WP_289216899.1">
    <property type="nucleotide sequence ID" value="NZ_JAPVRC010000009.1"/>
</dbReference>
<dbReference type="Proteomes" id="UP001596494">
    <property type="component" value="Unassembled WGS sequence"/>
</dbReference>
<protein>
    <submittedName>
        <fullName evidence="2">SCO family protein</fullName>
    </submittedName>
</protein>
<comment type="caution">
    <text evidence="2">The sequence shown here is derived from an EMBL/GenBank/DDBJ whole genome shotgun (WGS) entry which is preliminary data.</text>
</comment>
<accession>A0ABW2K345</accession>
<reference evidence="3" key="1">
    <citation type="journal article" date="2019" name="Int. J. Syst. Evol. Microbiol.">
        <title>The Global Catalogue of Microorganisms (GCM) 10K type strain sequencing project: providing services to taxonomists for standard genome sequencing and annotation.</title>
        <authorList>
            <consortium name="The Broad Institute Genomics Platform"/>
            <consortium name="The Broad Institute Genome Sequencing Center for Infectious Disease"/>
            <person name="Wu L."/>
            <person name="Ma J."/>
        </authorList>
    </citation>
    <scope>NUCLEOTIDE SEQUENCE [LARGE SCALE GENOMIC DNA]</scope>
    <source>
        <strain evidence="3">CCUG 73951</strain>
    </source>
</reference>
<dbReference type="SUPFAM" id="SSF52833">
    <property type="entry name" value="Thioredoxin-like"/>
    <property type="match status" value="1"/>
</dbReference>
<evidence type="ECO:0000256" key="1">
    <source>
        <dbReference type="ARBA" id="ARBA00010996"/>
    </source>
</evidence>
<gene>
    <name evidence="2" type="ORF">ACFQMN_09625</name>
</gene>
<proteinExistence type="inferred from homology"/>